<name>A0A807BEP5_9ENTR</name>
<evidence type="ECO:0000313" key="2">
    <source>
        <dbReference type="Proteomes" id="UP000078227"/>
    </source>
</evidence>
<evidence type="ECO:0000313" key="1">
    <source>
        <dbReference type="EMBL" id="ANI83109.1"/>
    </source>
</evidence>
<keyword evidence="2" id="KW-1185">Reference proteome</keyword>
<organism evidence="1 2">
    <name type="scientific">Kosakonia oryzae</name>
    <dbReference type="NCBI Taxonomy" id="497725"/>
    <lineage>
        <taxon>Bacteria</taxon>
        <taxon>Pseudomonadati</taxon>
        <taxon>Pseudomonadota</taxon>
        <taxon>Gammaproteobacteria</taxon>
        <taxon>Enterobacterales</taxon>
        <taxon>Enterobacteriaceae</taxon>
        <taxon>Kosakonia</taxon>
    </lineage>
</organism>
<dbReference type="RefSeq" id="WP_064566591.1">
    <property type="nucleotide sequence ID" value="NZ_CP014007.2"/>
</dbReference>
<gene>
    <name evidence="1" type="ORF">AWR26_13415</name>
</gene>
<dbReference type="EMBL" id="CP014007">
    <property type="protein sequence ID" value="ANI83109.1"/>
    <property type="molecule type" value="Genomic_DNA"/>
</dbReference>
<sequence>MTTYHFHAITRETLTSPIDSLCDVPDTATGEHFYPQSGWLCAGEMPRYALIRDGNVTGTTNLYKFI</sequence>
<dbReference type="Proteomes" id="UP000078227">
    <property type="component" value="Chromosome"/>
</dbReference>
<protein>
    <submittedName>
        <fullName evidence="1">Uncharacterized protein</fullName>
    </submittedName>
</protein>
<accession>A0A807BEP5</accession>
<reference evidence="1 2" key="1">
    <citation type="submission" date="2021-03" db="EMBL/GenBank/DDBJ databases">
        <authorList>
            <person name="Li Y."/>
            <person name="Li S."/>
            <person name="Chen M."/>
            <person name="Peng G."/>
            <person name="Tan Z."/>
            <person name="An Q."/>
        </authorList>
    </citation>
    <scope>NUCLEOTIDE SEQUENCE [LARGE SCALE GENOMIC DNA]</scope>
    <source>
        <strain evidence="1 2">Ola 51</strain>
    </source>
</reference>
<proteinExistence type="predicted"/>